<reference evidence="3 4" key="2">
    <citation type="submission" date="2024-05" db="EMBL/GenBank/DDBJ databases">
        <authorList>
            <person name="Chen Y."/>
            <person name="Shah S."/>
            <person name="Dougan E. K."/>
            <person name="Thang M."/>
            <person name="Chan C."/>
        </authorList>
    </citation>
    <scope>NUCLEOTIDE SEQUENCE [LARGE SCALE GENOMIC DNA]</scope>
</reference>
<dbReference type="InterPro" id="IPR022742">
    <property type="entry name" value="Hydrolase_4"/>
</dbReference>
<dbReference type="AlphaFoldDB" id="A0A9P1CDJ3"/>
<name>A0A9P1CDJ3_9DINO</name>
<protein>
    <submittedName>
        <fullName evidence="3">Alpha/beta hydrolase domain-containing protein 13</fullName>
    </submittedName>
</protein>
<organism evidence="2">
    <name type="scientific">Cladocopium goreaui</name>
    <dbReference type="NCBI Taxonomy" id="2562237"/>
    <lineage>
        <taxon>Eukaryota</taxon>
        <taxon>Sar</taxon>
        <taxon>Alveolata</taxon>
        <taxon>Dinophyceae</taxon>
        <taxon>Suessiales</taxon>
        <taxon>Symbiodiniaceae</taxon>
        <taxon>Cladocopium</taxon>
    </lineage>
</organism>
<dbReference type="Pfam" id="PF12146">
    <property type="entry name" value="Hydrolase_4"/>
    <property type="match status" value="1"/>
</dbReference>
<keyword evidence="4" id="KW-1185">Reference proteome</keyword>
<gene>
    <name evidence="2" type="ORF">C1SCF055_LOCUS16708</name>
</gene>
<evidence type="ECO:0000313" key="3">
    <source>
        <dbReference type="EMBL" id="CAL4776961.1"/>
    </source>
</evidence>
<keyword evidence="3" id="KW-0378">Hydrolase</keyword>
<dbReference type="EMBL" id="CAMXCT020001391">
    <property type="protein sequence ID" value="CAL1143024.1"/>
    <property type="molecule type" value="Genomic_DNA"/>
</dbReference>
<sequence>MRSDLQVQNCKGLSLECSWWKPKNPQLMGQSAWPCVVCLHGNSSCRLEALQHVRLVLMRGITVFAFDFAGCGQSEGDHITLGYNERDDVQEVIKYLRQTEEVSTIALWGRSMGAATALLHGHRDPSIAALILDSPFASLEMVVRELIDRMPIRCKLGFMVNTAMGMVRRSVRKRTGMDILKLKPIENVHTCFIPSLFIAGVNDELIDPHHTHDIYEAYAGDKNIVMIEGDHNSQRPQYLADGISIFLYERLCLPAGLPGELPPTNISGMLPAAMLPYQQDDVEITPGISGQRSSSELAVQEAILMSLMSPADTAM</sequence>
<dbReference type="Gene3D" id="3.40.50.1820">
    <property type="entry name" value="alpha/beta hydrolase"/>
    <property type="match status" value="1"/>
</dbReference>
<feature type="domain" description="Serine aminopeptidase S33" evidence="1">
    <location>
        <begin position="35"/>
        <end position="141"/>
    </location>
</feature>
<dbReference type="GO" id="GO:0016787">
    <property type="term" value="F:hydrolase activity"/>
    <property type="evidence" value="ECO:0007669"/>
    <property type="project" value="UniProtKB-KW"/>
</dbReference>
<evidence type="ECO:0000313" key="2">
    <source>
        <dbReference type="EMBL" id="CAI3989649.1"/>
    </source>
</evidence>
<reference evidence="2" key="1">
    <citation type="submission" date="2022-10" db="EMBL/GenBank/DDBJ databases">
        <authorList>
            <person name="Chen Y."/>
            <person name="Dougan E. K."/>
            <person name="Chan C."/>
            <person name="Rhodes N."/>
            <person name="Thang M."/>
        </authorList>
    </citation>
    <scope>NUCLEOTIDE SEQUENCE</scope>
</reference>
<dbReference type="InterPro" id="IPR052920">
    <property type="entry name" value="DNA-binding_regulatory"/>
</dbReference>
<dbReference type="PANTHER" id="PTHR43358">
    <property type="entry name" value="ALPHA/BETA-HYDROLASE"/>
    <property type="match status" value="1"/>
</dbReference>
<dbReference type="PANTHER" id="PTHR43358:SF4">
    <property type="entry name" value="ALPHA_BETA HYDROLASE FOLD-1 DOMAIN-CONTAINING PROTEIN"/>
    <property type="match status" value="1"/>
</dbReference>
<accession>A0A9P1CDJ3</accession>
<dbReference type="Proteomes" id="UP001152797">
    <property type="component" value="Unassembled WGS sequence"/>
</dbReference>
<dbReference type="OrthoDB" id="10249433at2759"/>
<comment type="caution">
    <text evidence="2">The sequence shown here is derived from an EMBL/GenBank/DDBJ whole genome shotgun (WGS) entry which is preliminary data.</text>
</comment>
<dbReference type="EMBL" id="CAMXCT030001391">
    <property type="protein sequence ID" value="CAL4776961.1"/>
    <property type="molecule type" value="Genomic_DNA"/>
</dbReference>
<dbReference type="EMBL" id="CAMXCT010001391">
    <property type="protein sequence ID" value="CAI3989649.1"/>
    <property type="molecule type" value="Genomic_DNA"/>
</dbReference>
<dbReference type="InterPro" id="IPR029058">
    <property type="entry name" value="AB_hydrolase_fold"/>
</dbReference>
<proteinExistence type="predicted"/>
<evidence type="ECO:0000259" key="1">
    <source>
        <dbReference type="Pfam" id="PF12146"/>
    </source>
</evidence>
<evidence type="ECO:0000313" key="4">
    <source>
        <dbReference type="Proteomes" id="UP001152797"/>
    </source>
</evidence>
<dbReference type="SUPFAM" id="SSF53474">
    <property type="entry name" value="alpha/beta-Hydrolases"/>
    <property type="match status" value="1"/>
</dbReference>